<dbReference type="EMBL" id="CM016554">
    <property type="protein sequence ID" value="TKW25695.1"/>
    <property type="molecule type" value="Genomic_DNA"/>
</dbReference>
<evidence type="ECO:0000313" key="2">
    <source>
        <dbReference type="EMBL" id="TKW25695.1"/>
    </source>
</evidence>
<accession>A0A4U6VB52</accession>
<name>A0A4U6VB52_SETVI</name>
<sequence>MAALRSTRRASACLRHGGEAQLPRAPESEARASISSVTGLLPRQLQTWRVEPTRGIADRAASTRPTSSRTSKLHTEPAASLKAKTRRWQASSYARRRSPPKPSGVDADLREKVAVA</sequence>
<proteinExistence type="predicted"/>
<protein>
    <submittedName>
        <fullName evidence="2">Uncharacterized protein</fullName>
    </submittedName>
</protein>
<reference evidence="2" key="1">
    <citation type="submission" date="2019-03" db="EMBL/GenBank/DDBJ databases">
        <title>WGS assembly of Setaria viridis.</title>
        <authorList>
            <person name="Huang P."/>
            <person name="Jenkins J."/>
            <person name="Grimwood J."/>
            <person name="Barry K."/>
            <person name="Healey A."/>
            <person name="Mamidi S."/>
            <person name="Sreedasyam A."/>
            <person name="Shu S."/>
            <person name="Feldman M."/>
            <person name="Wu J."/>
            <person name="Yu Y."/>
            <person name="Chen C."/>
            <person name="Johnson J."/>
            <person name="Rokhsar D."/>
            <person name="Baxter I."/>
            <person name="Schmutz J."/>
            <person name="Brutnell T."/>
            <person name="Kellogg E."/>
        </authorList>
    </citation>
    <scope>NUCLEOTIDE SEQUENCE [LARGE SCALE GENOMIC DNA]</scope>
</reference>
<dbReference type="Proteomes" id="UP000298652">
    <property type="component" value="Chromosome 3"/>
</dbReference>
<evidence type="ECO:0000313" key="3">
    <source>
        <dbReference type="Proteomes" id="UP000298652"/>
    </source>
</evidence>
<keyword evidence="3" id="KW-1185">Reference proteome</keyword>
<dbReference type="AlphaFoldDB" id="A0A4U6VB52"/>
<feature type="compositionally biased region" description="Low complexity" evidence="1">
    <location>
        <begin position="58"/>
        <end position="70"/>
    </location>
</feature>
<evidence type="ECO:0000256" key="1">
    <source>
        <dbReference type="SAM" id="MobiDB-lite"/>
    </source>
</evidence>
<feature type="region of interest" description="Disordered" evidence="1">
    <location>
        <begin position="1"/>
        <end position="116"/>
    </location>
</feature>
<dbReference type="Gramene" id="TKW25695">
    <property type="protein sequence ID" value="TKW25695"/>
    <property type="gene ID" value="SEVIR_3G135101v2"/>
</dbReference>
<gene>
    <name evidence="2" type="ORF">SEVIR_3G135101v2</name>
</gene>
<organism evidence="2 3">
    <name type="scientific">Setaria viridis</name>
    <name type="common">Green bristlegrass</name>
    <name type="synonym">Setaria italica subsp. viridis</name>
    <dbReference type="NCBI Taxonomy" id="4556"/>
    <lineage>
        <taxon>Eukaryota</taxon>
        <taxon>Viridiplantae</taxon>
        <taxon>Streptophyta</taxon>
        <taxon>Embryophyta</taxon>
        <taxon>Tracheophyta</taxon>
        <taxon>Spermatophyta</taxon>
        <taxon>Magnoliopsida</taxon>
        <taxon>Liliopsida</taxon>
        <taxon>Poales</taxon>
        <taxon>Poaceae</taxon>
        <taxon>PACMAD clade</taxon>
        <taxon>Panicoideae</taxon>
        <taxon>Panicodae</taxon>
        <taxon>Paniceae</taxon>
        <taxon>Cenchrinae</taxon>
        <taxon>Setaria</taxon>
    </lineage>
</organism>
<feature type="compositionally biased region" description="Basic and acidic residues" evidence="1">
    <location>
        <begin position="107"/>
        <end position="116"/>
    </location>
</feature>